<name>A0A397ZKV8_BRACM</name>
<dbReference type="InterPro" id="IPR004158">
    <property type="entry name" value="DUF247_pln"/>
</dbReference>
<keyword evidence="1" id="KW-0175">Coiled coil</keyword>
<proteinExistence type="predicted"/>
<dbReference type="AlphaFoldDB" id="A0A397ZKV8"/>
<dbReference type="EMBL" id="CM010631">
    <property type="protein sequence ID" value="RID64985.1"/>
    <property type="molecule type" value="Genomic_DNA"/>
</dbReference>
<dbReference type="Pfam" id="PF03140">
    <property type="entry name" value="DUF247"/>
    <property type="match status" value="2"/>
</dbReference>
<feature type="coiled-coil region" evidence="1">
    <location>
        <begin position="93"/>
        <end position="120"/>
    </location>
</feature>
<feature type="transmembrane region" description="Helical" evidence="2">
    <location>
        <begin position="364"/>
        <end position="385"/>
    </location>
</feature>
<evidence type="ECO:0000256" key="2">
    <source>
        <dbReference type="SAM" id="Phobius"/>
    </source>
</evidence>
<evidence type="ECO:0000256" key="1">
    <source>
        <dbReference type="SAM" id="Coils"/>
    </source>
</evidence>
<evidence type="ECO:0000313" key="4">
    <source>
        <dbReference type="Proteomes" id="UP000264353"/>
    </source>
</evidence>
<dbReference type="PANTHER" id="PTHR31170:SF9">
    <property type="entry name" value="PROTEIN, PUTATIVE (DUF247)-RELATED"/>
    <property type="match status" value="1"/>
</dbReference>
<dbReference type="EMBL" id="CM010631">
    <property type="protein sequence ID" value="RID64984.1"/>
    <property type="molecule type" value="Genomic_DNA"/>
</dbReference>
<reference evidence="3 4" key="1">
    <citation type="submission" date="2018-06" db="EMBL/GenBank/DDBJ databases">
        <title>WGS assembly of Brassica rapa FPsc.</title>
        <authorList>
            <person name="Bowman J."/>
            <person name="Kohchi T."/>
            <person name="Yamato K."/>
            <person name="Jenkins J."/>
            <person name="Shu S."/>
            <person name="Ishizaki K."/>
            <person name="Yamaoka S."/>
            <person name="Nishihama R."/>
            <person name="Nakamura Y."/>
            <person name="Berger F."/>
            <person name="Adam C."/>
            <person name="Aki S."/>
            <person name="Althoff F."/>
            <person name="Araki T."/>
            <person name="Arteaga-Vazquez M."/>
            <person name="Balasubrmanian S."/>
            <person name="Bauer D."/>
            <person name="Boehm C."/>
            <person name="Briginshaw L."/>
            <person name="Caballero-Perez J."/>
            <person name="Catarino B."/>
            <person name="Chen F."/>
            <person name="Chiyoda S."/>
            <person name="Chovatia M."/>
            <person name="Davies K."/>
            <person name="Delmans M."/>
            <person name="Demura T."/>
            <person name="Dierschke T."/>
            <person name="Dolan L."/>
            <person name="Dorantes-Acosta A."/>
            <person name="Eklund D."/>
            <person name="Florent S."/>
            <person name="Flores-Sandoval E."/>
            <person name="Fujiyama A."/>
            <person name="Fukuzawa H."/>
            <person name="Galik B."/>
            <person name="Grimanelli D."/>
            <person name="Grimwood J."/>
            <person name="Grossniklaus U."/>
            <person name="Hamada T."/>
            <person name="Haseloff J."/>
            <person name="Hetherington A."/>
            <person name="Higo A."/>
            <person name="Hirakawa Y."/>
            <person name="Hundley H."/>
            <person name="Ikeda Y."/>
            <person name="Inoue K."/>
            <person name="Inoue S."/>
            <person name="Ishida S."/>
            <person name="Jia Q."/>
            <person name="Kakita M."/>
            <person name="Kanazawa T."/>
            <person name="Kawai Y."/>
            <person name="Kawashima T."/>
            <person name="Kennedy M."/>
            <person name="Kinose K."/>
            <person name="Kinoshita T."/>
            <person name="Kohara Y."/>
            <person name="Koide E."/>
            <person name="Komatsu K."/>
            <person name="Kopischke S."/>
            <person name="Kubo M."/>
            <person name="Kyozuka J."/>
            <person name="Lagercrantz U."/>
            <person name="Lin S."/>
            <person name="Lindquist E."/>
            <person name="Lipzen A."/>
            <person name="Lu C."/>
            <person name="Luna E."/>
            <person name="Martienssen R."/>
            <person name="Minamino N."/>
            <person name="Mizutani M."/>
            <person name="Mizutani M."/>
            <person name="Mochizuki N."/>
            <person name="Monte I."/>
            <person name="Mosher R."/>
            <person name="Nagasaki H."/>
            <person name="Nakagami H."/>
            <person name="Naramoto S."/>
            <person name="Nishitani K."/>
            <person name="Ohtani M."/>
            <person name="Okamoto T."/>
            <person name="Okumura M."/>
            <person name="Phillips J."/>
            <person name="Pollak B."/>
            <person name="Reinders A."/>
            <person name="Roevekamp M."/>
            <person name="Sano R."/>
            <person name="Sawa S."/>
            <person name="Schmid M."/>
            <person name="Shirakawa M."/>
            <person name="Solano R."/>
            <person name="Spunde A."/>
            <person name="Suetsugu N."/>
            <person name="Sugano S."/>
            <person name="Sugiyama A."/>
            <person name="Sun R."/>
            <person name="Suzuki Y."/>
            <person name="Takenaka M."/>
            <person name="Takezawa D."/>
            <person name="Tomogane H."/>
            <person name="Tsuzuki M."/>
            <person name="Ueda T."/>
            <person name="Umeda M."/>
            <person name="Ward J."/>
            <person name="Watanabe Y."/>
            <person name="Yazaki K."/>
            <person name="Yokoyama R."/>
            <person name="Yoshitake Y."/>
            <person name="Yotsui I."/>
            <person name="Zachgo S."/>
            <person name="Schmutz J."/>
        </authorList>
    </citation>
    <scope>NUCLEOTIDE SEQUENCE [LARGE SCALE GENOMIC DNA]</scope>
    <source>
        <strain evidence="4">cv. B-3</strain>
    </source>
</reference>
<evidence type="ECO:0000313" key="3">
    <source>
        <dbReference type="EMBL" id="RID64984.1"/>
    </source>
</evidence>
<accession>A0A397ZKV8</accession>
<sequence length="395" mass="45541">MDFNQPREMYPGMWRYPMNPDLCCIYRVPNRLREVNPEPYTPQIVLIGPLHHSVKSQALKALYLGDDITYTKSMAYLDMEEHKKTYLAEFAARIEGETTIDELRRMIKEEEETIRASYQESTAWIQSSEFVEMVLHDSVFIIEFILRFSGVVEKKGDPLLAGLSLGITVYHDLILLENQLPFFILDKLFNPIVRRIWPHLTFRDLIISFFGFQEHMYNAEKLDSGGVKFKAVGDDLSLCVSFKNGCLKIPCLTVDDSLEMKLRNIMALEQCHYPNNAHVCSYALFLDYLIDTDKDVDLLLEKGILKSWIRQPAKVAQMVNKLVTGIVDPGSYYYDIAGEVNEYYRNPVNRSKAILKRVYFGNPWTGTATIAAMFLLVMTLIQTWASIVQVKQNEP</sequence>
<organism evidence="3 4">
    <name type="scientific">Brassica campestris</name>
    <name type="common">Field mustard</name>
    <dbReference type="NCBI Taxonomy" id="3711"/>
    <lineage>
        <taxon>Eukaryota</taxon>
        <taxon>Viridiplantae</taxon>
        <taxon>Streptophyta</taxon>
        <taxon>Embryophyta</taxon>
        <taxon>Tracheophyta</taxon>
        <taxon>Spermatophyta</taxon>
        <taxon>Magnoliopsida</taxon>
        <taxon>eudicotyledons</taxon>
        <taxon>Gunneridae</taxon>
        <taxon>Pentapetalae</taxon>
        <taxon>rosids</taxon>
        <taxon>malvids</taxon>
        <taxon>Brassicales</taxon>
        <taxon>Brassicaceae</taxon>
        <taxon>Brassiceae</taxon>
        <taxon>Brassica</taxon>
    </lineage>
</organism>
<protein>
    <submittedName>
        <fullName evidence="3">Uncharacterized protein</fullName>
    </submittedName>
</protein>
<gene>
    <name evidence="3" type="ORF">BRARA_D00213</name>
</gene>
<keyword evidence="2" id="KW-1133">Transmembrane helix</keyword>
<dbReference type="PANTHER" id="PTHR31170">
    <property type="entry name" value="BNAC04G53230D PROTEIN"/>
    <property type="match status" value="1"/>
</dbReference>
<keyword evidence="2" id="KW-0812">Transmembrane</keyword>
<dbReference type="Proteomes" id="UP000264353">
    <property type="component" value="Chromosome A4"/>
</dbReference>
<keyword evidence="2" id="KW-0472">Membrane</keyword>